<feature type="transmembrane region" description="Helical" evidence="7">
    <location>
        <begin position="45"/>
        <end position="63"/>
    </location>
</feature>
<evidence type="ECO:0000313" key="10">
    <source>
        <dbReference type="Proteomes" id="UP001501138"/>
    </source>
</evidence>
<dbReference type="EMBL" id="BAAAPM010000003">
    <property type="protein sequence ID" value="GAA1725484.1"/>
    <property type="molecule type" value="Genomic_DNA"/>
</dbReference>
<proteinExistence type="predicted"/>
<evidence type="ECO:0000256" key="5">
    <source>
        <dbReference type="ARBA" id="ARBA00022989"/>
    </source>
</evidence>
<dbReference type="PANTHER" id="PTHR23517:SF2">
    <property type="entry name" value="MULTIDRUG RESISTANCE PROTEIN MDTH"/>
    <property type="match status" value="1"/>
</dbReference>
<feature type="transmembrane region" description="Helical" evidence="7">
    <location>
        <begin position="145"/>
        <end position="163"/>
    </location>
</feature>
<dbReference type="InterPro" id="IPR011701">
    <property type="entry name" value="MFS"/>
</dbReference>
<accession>A0ABN2JHT7</accession>
<evidence type="ECO:0000256" key="3">
    <source>
        <dbReference type="ARBA" id="ARBA00022475"/>
    </source>
</evidence>
<feature type="transmembrane region" description="Helical" evidence="7">
    <location>
        <begin position="252"/>
        <end position="274"/>
    </location>
</feature>
<feature type="transmembrane region" description="Helical" evidence="7">
    <location>
        <begin position="84"/>
        <end position="101"/>
    </location>
</feature>
<dbReference type="RefSeq" id="WP_344248384.1">
    <property type="nucleotide sequence ID" value="NZ_BAAAPM010000003.1"/>
</dbReference>
<keyword evidence="3" id="KW-1003">Cell membrane</keyword>
<dbReference type="SUPFAM" id="SSF103473">
    <property type="entry name" value="MFS general substrate transporter"/>
    <property type="match status" value="1"/>
</dbReference>
<gene>
    <name evidence="9" type="ORF">GCM10009809_21600</name>
</gene>
<keyword evidence="10" id="KW-1185">Reference proteome</keyword>
<evidence type="ECO:0000256" key="7">
    <source>
        <dbReference type="SAM" id="Phobius"/>
    </source>
</evidence>
<evidence type="ECO:0000256" key="6">
    <source>
        <dbReference type="ARBA" id="ARBA00023136"/>
    </source>
</evidence>
<keyword evidence="5 7" id="KW-1133">Transmembrane helix</keyword>
<feature type="domain" description="Major facilitator superfamily (MFS) profile" evidence="8">
    <location>
        <begin position="16"/>
        <end position="404"/>
    </location>
</feature>
<dbReference type="InterPro" id="IPR036259">
    <property type="entry name" value="MFS_trans_sf"/>
</dbReference>
<evidence type="ECO:0000256" key="4">
    <source>
        <dbReference type="ARBA" id="ARBA00022692"/>
    </source>
</evidence>
<evidence type="ECO:0000256" key="2">
    <source>
        <dbReference type="ARBA" id="ARBA00022448"/>
    </source>
</evidence>
<feature type="transmembrane region" description="Helical" evidence="7">
    <location>
        <begin position="169"/>
        <end position="188"/>
    </location>
</feature>
<feature type="transmembrane region" description="Helical" evidence="7">
    <location>
        <begin position="286"/>
        <end position="306"/>
    </location>
</feature>
<feature type="transmembrane region" description="Helical" evidence="7">
    <location>
        <begin position="20"/>
        <end position="39"/>
    </location>
</feature>
<comment type="caution">
    <text evidence="9">The sequence shown here is derived from an EMBL/GenBank/DDBJ whole genome shotgun (WGS) entry which is preliminary data.</text>
</comment>
<keyword evidence="2" id="KW-0813">Transport</keyword>
<dbReference type="InterPro" id="IPR020846">
    <property type="entry name" value="MFS_dom"/>
</dbReference>
<dbReference type="Proteomes" id="UP001501138">
    <property type="component" value="Unassembled WGS sequence"/>
</dbReference>
<organism evidence="9 10">
    <name type="scientific">Isoptericola hypogeus</name>
    <dbReference type="NCBI Taxonomy" id="300179"/>
    <lineage>
        <taxon>Bacteria</taxon>
        <taxon>Bacillati</taxon>
        <taxon>Actinomycetota</taxon>
        <taxon>Actinomycetes</taxon>
        <taxon>Micrococcales</taxon>
        <taxon>Promicromonosporaceae</taxon>
        <taxon>Isoptericola</taxon>
    </lineage>
</organism>
<keyword evidence="4 7" id="KW-0812">Transmembrane</keyword>
<evidence type="ECO:0000259" key="8">
    <source>
        <dbReference type="PROSITE" id="PS50850"/>
    </source>
</evidence>
<dbReference type="PROSITE" id="PS50850">
    <property type="entry name" value="MFS"/>
    <property type="match status" value="1"/>
</dbReference>
<feature type="transmembrane region" description="Helical" evidence="7">
    <location>
        <begin position="350"/>
        <end position="374"/>
    </location>
</feature>
<dbReference type="Pfam" id="PF07690">
    <property type="entry name" value="MFS_1"/>
    <property type="match status" value="1"/>
</dbReference>
<comment type="subcellular location">
    <subcellularLocation>
        <location evidence="1">Cell membrane</location>
        <topology evidence="1">Multi-pass membrane protein</topology>
    </subcellularLocation>
</comment>
<dbReference type="PANTHER" id="PTHR23517">
    <property type="entry name" value="RESISTANCE PROTEIN MDTM, PUTATIVE-RELATED-RELATED"/>
    <property type="match status" value="1"/>
</dbReference>
<dbReference type="InterPro" id="IPR050171">
    <property type="entry name" value="MFS_Transporters"/>
</dbReference>
<name>A0ABN2JHT7_9MICO</name>
<dbReference type="Gene3D" id="1.20.1250.20">
    <property type="entry name" value="MFS general substrate transporter like domains"/>
    <property type="match status" value="1"/>
</dbReference>
<feature type="transmembrane region" description="Helical" evidence="7">
    <location>
        <begin position="224"/>
        <end position="246"/>
    </location>
</feature>
<reference evidence="9 10" key="1">
    <citation type="journal article" date="2019" name="Int. J. Syst. Evol. Microbiol.">
        <title>The Global Catalogue of Microorganisms (GCM) 10K type strain sequencing project: providing services to taxonomists for standard genome sequencing and annotation.</title>
        <authorList>
            <consortium name="The Broad Institute Genomics Platform"/>
            <consortium name="The Broad Institute Genome Sequencing Center for Infectious Disease"/>
            <person name="Wu L."/>
            <person name="Ma J."/>
        </authorList>
    </citation>
    <scope>NUCLEOTIDE SEQUENCE [LARGE SCALE GENOMIC DNA]</scope>
    <source>
        <strain evidence="9 10">JCM 15589</strain>
    </source>
</reference>
<evidence type="ECO:0000256" key="1">
    <source>
        <dbReference type="ARBA" id="ARBA00004651"/>
    </source>
</evidence>
<feature type="transmembrane region" description="Helical" evidence="7">
    <location>
        <begin position="380"/>
        <end position="398"/>
    </location>
</feature>
<sequence length="404" mass="39672">MTPDDRAAGHVPPRGAMPALYANTFVMATGFYVLVPLLAVHLADGLGFGLALVGLLAGIRAGAQQGLQLPAGILADRWGVRRTIVAGVLVRAGGFAALALATTPVAVGAAGLAVGLGGALFHPASYAAYARLGGARPDVFARREALSNAGFVVGPLLGGLLVATGFDVVCWVAAGLFLAAAPLTWWGLGRAAEPGAGSTAPAAPVVDEPGPAASGGMRREARRALVVLCLLNAGAWAIFTQLQLVVPLRLDAVLGSSVGVGAVYAAAAVLVLATTVPATRWLQARLRLPVVLALGVAAMGAGVAVLGGGPGVASLVAGMVVFTLGQMVFQPAMSAVVAAGAPAASVATRFGINGLALAVGGVVGSSVVGALLAGPLAEGGWAWAGFAVVGAGIAVGYARARVGM</sequence>
<feature type="transmembrane region" description="Helical" evidence="7">
    <location>
        <begin position="107"/>
        <end position="124"/>
    </location>
</feature>
<keyword evidence="6 7" id="KW-0472">Membrane</keyword>
<evidence type="ECO:0000313" key="9">
    <source>
        <dbReference type="EMBL" id="GAA1725484.1"/>
    </source>
</evidence>
<feature type="transmembrane region" description="Helical" evidence="7">
    <location>
        <begin position="312"/>
        <end position="329"/>
    </location>
</feature>
<protein>
    <submittedName>
        <fullName evidence="9">MFS transporter</fullName>
    </submittedName>
</protein>